<dbReference type="InterPro" id="IPR007278">
    <property type="entry name" value="DUF397"/>
</dbReference>
<evidence type="ECO:0000313" key="4">
    <source>
        <dbReference type="Proteomes" id="UP001501231"/>
    </source>
</evidence>
<sequence length="69" mass="7457">MSNPDLSAVRWRKSSHSTGQGGDCVEVANIAPAIAVRDSKDPDGPKLILDAADWRVLARRIRASERDSA</sequence>
<dbReference type="EMBL" id="BAAARW010000016">
    <property type="protein sequence ID" value="GAA2427146.1"/>
    <property type="molecule type" value="Genomic_DNA"/>
</dbReference>
<protein>
    <submittedName>
        <fullName evidence="3">DUF397 domain-containing protein</fullName>
    </submittedName>
</protein>
<dbReference type="Pfam" id="PF04149">
    <property type="entry name" value="DUF397"/>
    <property type="match status" value="1"/>
</dbReference>
<gene>
    <name evidence="3" type="ORF">GCM10010191_44970</name>
</gene>
<evidence type="ECO:0000259" key="2">
    <source>
        <dbReference type="Pfam" id="PF04149"/>
    </source>
</evidence>
<accession>A0ABN3JCQ7</accession>
<evidence type="ECO:0000256" key="1">
    <source>
        <dbReference type="SAM" id="MobiDB-lite"/>
    </source>
</evidence>
<dbReference type="Proteomes" id="UP001501231">
    <property type="component" value="Unassembled WGS sequence"/>
</dbReference>
<dbReference type="RefSeq" id="WP_344591345.1">
    <property type="nucleotide sequence ID" value="NZ_BAAARW010000016.1"/>
</dbReference>
<organism evidence="3 4">
    <name type="scientific">Actinomadura vinacea</name>
    <dbReference type="NCBI Taxonomy" id="115336"/>
    <lineage>
        <taxon>Bacteria</taxon>
        <taxon>Bacillati</taxon>
        <taxon>Actinomycetota</taxon>
        <taxon>Actinomycetes</taxon>
        <taxon>Streptosporangiales</taxon>
        <taxon>Thermomonosporaceae</taxon>
        <taxon>Actinomadura</taxon>
    </lineage>
</organism>
<name>A0ABN3JCQ7_9ACTN</name>
<evidence type="ECO:0000313" key="3">
    <source>
        <dbReference type="EMBL" id="GAA2427146.1"/>
    </source>
</evidence>
<feature type="region of interest" description="Disordered" evidence="1">
    <location>
        <begin position="1"/>
        <end position="23"/>
    </location>
</feature>
<proteinExistence type="predicted"/>
<reference evidence="3 4" key="1">
    <citation type="journal article" date="2019" name="Int. J. Syst. Evol. Microbiol.">
        <title>The Global Catalogue of Microorganisms (GCM) 10K type strain sequencing project: providing services to taxonomists for standard genome sequencing and annotation.</title>
        <authorList>
            <consortium name="The Broad Institute Genomics Platform"/>
            <consortium name="The Broad Institute Genome Sequencing Center for Infectious Disease"/>
            <person name="Wu L."/>
            <person name="Ma J."/>
        </authorList>
    </citation>
    <scope>NUCLEOTIDE SEQUENCE [LARGE SCALE GENOMIC DNA]</scope>
    <source>
        <strain evidence="3 4">JCM 3325</strain>
    </source>
</reference>
<comment type="caution">
    <text evidence="3">The sequence shown here is derived from an EMBL/GenBank/DDBJ whole genome shotgun (WGS) entry which is preliminary data.</text>
</comment>
<feature type="domain" description="DUF397" evidence="2">
    <location>
        <begin position="10"/>
        <end position="62"/>
    </location>
</feature>
<keyword evidence="4" id="KW-1185">Reference proteome</keyword>